<dbReference type="InterPro" id="IPR019422">
    <property type="entry name" value="7TM_GPCR_serpentine_rcpt_Srh"/>
</dbReference>
<dbReference type="EMBL" id="BTSX01000004">
    <property type="protein sequence ID" value="GMS94882.1"/>
    <property type="molecule type" value="Genomic_DNA"/>
</dbReference>
<name>A0AAV5TKW8_9BILA</name>
<evidence type="ECO:0008006" key="4">
    <source>
        <dbReference type="Google" id="ProtNLM"/>
    </source>
</evidence>
<feature type="transmembrane region" description="Helical" evidence="1">
    <location>
        <begin position="96"/>
        <end position="115"/>
    </location>
</feature>
<keyword evidence="1" id="KW-0812">Transmembrane</keyword>
<evidence type="ECO:0000313" key="3">
    <source>
        <dbReference type="Proteomes" id="UP001432027"/>
    </source>
</evidence>
<keyword evidence="1" id="KW-0472">Membrane</keyword>
<proteinExistence type="predicted"/>
<sequence>MRVYRWFLLQFVVLSALQDFMLHREWTVLWHICATLVILIPWPMLDISRYKMASELERTYPSVIYLMEEKNTFLMYTFDMHPIWFPLALLDHNQAFVPFLFEGIPVFAMIVSAFCLKDVQSSTLGRITVSVSSFHAIITSLLTILLHKPFRDRV</sequence>
<keyword evidence="3" id="KW-1185">Reference proteome</keyword>
<accession>A0AAV5TKW8</accession>
<comment type="caution">
    <text evidence="2">The sequence shown here is derived from an EMBL/GenBank/DDBJ whole genome shotgun (WGS) entry which is preliminary data.</text>
</comment>
<dbReference type="Proteomes" id="UP001432027">
    <property type="component" value="Unassembled WGS sequence"/>
</dbReference>
<gene>
    <name evidence="2" type="ORF">PENTCL1PPCAC_17057</name>
</gene>
<organism evidence="2 3">
    <name type="scientific">Pristionchus entomophagus</name>
    <dbReference type="NCBI Taxonomy" id="358040"/>
    <lineage>
        <taxon>Eukaryota</taxon>
        <taxon>Metazoa</taxon>
        <taxon>Ecdysozoa</taxon>
        <taxon>Nematoda</taxon>
        <taxon>Chromadorea</taxon>
        <taxon>Rhabditida</taxon>
        <taxon>Rhabditina</taxon>
        <taxon>Diplogasteromorpha</taxon>
        <taxon>Diplogasteroidea</taxon>
        <taxon>Neodiplogasteridae</taxon>
        <taxon>Pristionchus</taxon>
    </lineage>
</organism>
<feature type="transmembrane region" description="Helical" evidence="1">
    <location>
        <begin position="28"/>
        <end position="45"/>
    </location>
</feature>
<feature type="non-terminal residue" evidence="2">
    <location>
        <position position="154"/>
    </location>
</feature>
<dbReference type="Pfam" id="PF10318">
    <property type="entry name" value="7TM_GPCR_Srh"/>
    <property type="match status" value="1"/>
</dbReference>
<feature type="transmembrane region" description="Helical" evidence="1">
    <location>
        <begin position="127"/>
        <end position="146"/>
    </location>
</feature>
<evidence type="ECO:0000313" key="2">
    <source>
        <dbReference type="EMBL" id="GMS94882.1"/>
    </source>
</evidence>
<dbReference type="AlphaFoldDB" id="A0AAV5TKW8"/>
<evidence type="ECO:0000256" key="1">
    <source>
        <dbReference type="SAM" id="Phobius"/>
    </source>
</evidence>
<keyword evidence="1" id="KW-1133">Transmembrane helix</keyword>
<protein>
    <recommendedName>
        <fullName evidence="4">G protein-coupled receptor</fullName>
    </recommendedName>
</protein>
<reference evidence="2" key="1">
    <citation type="submission" date="2023-10" db="EMBL/GenBank/DDBJ databases">
        <title>Genome assembly of Pristionchus species.</title>
        <authorList>
            <person name="Yoshida K."/>
            <person name="Sommer R.J."/>
        </authorList>
    </citation>
    <scope>NUCLEOTIDE SEQUENCE</scope>
    <source>
        <strain evidence="2">RS0144</strain>
    </source>
</reference>